<reference evidence="3" key="1">
    <citation type="submission" date="2020-08" db="EMBL/GenBank/DDBJ databases">
        <title>Whole genome shotgun sequence of Polymorphospora rubra NBRC 101157.</title>
        <authorList>
            <person name="Komaki H."/>
            <person name="Tamura T."/>
        </authorList>
    </citation>
    <scope>NUCLEOTIDE SEQUENCE</scope>
    <source>
        <strain evidence="3">NBRC 101157</strain>
    </source>
</reference>
<evidence type="ECO:0000256" key="1">
    <source>
        <dbReference type="SAM" id="MobiDB-lite"/>
    </source>
</evidence>
<gene>
    <name evidence="3" type="ORF">Prubr_25520</name>
</gene>
<organism evidence="3 4">
    <name type="scientific">Polymorphospora rubra</name>
    <dbReference type="NCBI Taxonomy" id="338584"/>
    <lineage>
        <taxon>Bacteria</taxon>
        <taxon>Bacillati</taxon>
        <taxon>Actinomycetota</taxon>
        <taxon>Actinomycetes</taxon>
        <taxon>Micromonosporales</taxon>
        <taxon>Micromonosporaceae</taxon>
        <taxon>Polymorphospora</taxon>
    </lineage>
</organism>
<feature type="region of interest" description="Disordered" evidence="1">
    <location>
        <begin position="1"/>
        <end position="109"/>
    </location>
</feature>
<dbReference type="AlphaFoldDB" id="A0A810MWG2"/>
<feature type="compositionally biased region" description="Low complexity" evidence="1">
    <location>
        <begin position="13"/>
        <end position="24"/>
    </location>
</feature>
<keyword evidence="4" id="KW-1185">Reference proteome</keyword>
<dbReference type="RefSeq" id="WP_246568606.1">
    <property type="nucleotide sequence ID" value="NZ_AP023359.1"/>
</dbReference>
<keyword evidence="2" id="KW-0812">Transmembrane</keyword>
<evidence type="ECO:0000313" key="3">
    <source>
        <dbReference type="EMBL" id="BCJ65531.1"/>
    </source>
</evidence>
<accession>A0A810MWG2</accession>
<feature type="compositionally biased region" description="Pro residues" evidence="1">
    <location>
        <begin position="1"/>
        <end position="12"/>
    </location>
</feature>
<keyword evidence="2" id="KW-1133">Transmembrane helix</keyword>
<evidence type="ECO:0000313" key="4">
    <source>
        <dbReference type="Proteomes" id="UP000680866"/>
    </source>
</evidence>
<dbReference type="EMBL" id="AP023359">
    <property type="protein sequence ID" value="BCJ65531.1"/>
    <property type="molecule type" value="Genomic_DNA"/>
</dbReference>
<dbReference type="PRINTS" id="PR01217">
    <property type="entry name" value="PRICHEXTENSN"/>
</dbReference>
<sequence length="260" mass="26741">MSSYGPPGPGQPDDPYNQQPQYGGYPPPPPTSGPGGYPPPPSSYPPPGDPYGQPGDPYGQPGDPYGQPGDPYGQPVSGGYPPPPPPTAQWGQPGPVGYQPPPAPPRRGGGGKIALIIGLVVLLMLALCGVGVWWLLRDTDQNAQPTPTASAPVDPSGDPSGEPSPSASPSSASPSPSPSSDSGTFAKGDCVVNDGTADDAELRKVPCGPDTYEVLSRIPFTTDGEKCKTDPIFGDPDSDANYTHDNPIDAADYVLCLKKR</sequence>
<protein>
    <submittedName>
        <fullName evidence="3">Uncharacterized protein</fullName>
    </submittedName>
</protein>
<evidence type="ECO:0000256" key="2">
    <source>
        <dbReference type="SAM" id="Phobius"/>
    </source>
</evidence>
<dbReference type="KEGG" id="pry:Prubr_25520"/>
<feature type="compositionally biased region" description="Low complexity" evidence="1">
    <location>
        <begin position="154"/>
        <end position="183"/>
    </location>
</feature>
<feature type="region of interest" description="Disordered" evidence="1">
    <location>
        <begin position="143"/>
        <end position="193"/>
    </location>
</feature>
<feature type="transmembrane region" description="Helical" evidence="2">
    <location>
        <begin position="113"/>
        <end position="136"/>
    </location>
</feature>
<feature type="compositionally biased region" description="Pro residues" evidence="1">
    <location>
        <begin position="25"/>
        <end position="49"/>
    </location>
</feature>
<name>A0A810MWG2_9ACTN</name>
<proteinExistence type="predicted"/>
<feature type="compositionally biased region" description="Low complexity" evidence="1">
    <location>
        <begin position="88"/>
        <end position="97"/>
    </location>
</feature>
<dbReference type="Proteomes" id="UP000680866">
    <property type="component" value="Chromosome"/>
</dbReference>
<keyword evidence="2" id="KW-0472">Membrane</keyword>
<feature type="compositionally biased region" description="Low complexity" evidence="1">
    <location>
        <begin position="50"/>
        <end position="79"/>
    </location>
</feature>